<dbReference type="GO" id="GO:0006355">
    <property type="term" value="P:regulation of DNA-templated transcription"/>
    <property type="evidence" value="ECO:0007669"/>
    <property type="project" value="InterPro"/>
</dbReference>
<dbReference type="PANTHER" id="PTHR32071">
    <property type="entry name" value="TRANSCRIPTIONAL REGULATORY PROTEIN"/>
    <property type="match status" value="1"/>
</dbReference>
<dbReference type="SUPFAM" id="SSF52540">
    <property type="entry name" value="P-loop containing nucleoside triphosphate hydrolases"/>
    <property type="match status" value="1"/>
</dbReference>
<sequence length="281" mass="31826">MAVNCATLRGDNAMSTLFGHVKGAFTGAVTPRAGLLREADGGVLFLDEIAELGLDEQAMLLKAIEEKTFFPFGSDKEVHSDFQLIAGTHRDMQQWVAEGRFREDLYARINMWRFALPGLAQRREDIAPNVEYELRRLANERQTQIRFDKDARERYLAFACSPQAQWRGNFRELSSSVTRMATLAEQGRITLAVAEEEIMLLKASWQLTTSSPDIAMEIDLFDRRQLETVLAVCQRSASLSEAGRELFAVSRQKKANPNDADRLRKYLARFGLSWEIVRSGT</sequence>
<protein>
    <submittedName>
        <fullName evidence="4">Transcriptional regulatory protein RtcR</fullName>
    </submittedName>
</protein>
<keyword evidence="1" id="KW-0547">Nucleotide-binding</keyword>
<organism evidence="4 5">
    <name type="scientific">Klebsiella grimontii</name>
    <dbReference type="NCBI Taxonomy" id="2058152"/>
    <lineage>
        <taxon>Bacteria</taxon>
        <taxon>Pseudomonadati</taxon>
        <taxon>Pseudomonadota</taxon>
        <taxon>Gammaproteobacteria</taxon>
        <taxon>Enterobacterales</taxon>
        <taxon>Enterobacteriaceae</taxon>
        <taxon>Klebsiella/Raoultella group</taxon>
        <taxon>Klebsiella</taxon>
    </lineage>
</organism>
<comment type="caution">
    <text evidence="4">The sequence shown here is derived from an EMBL/GenBank/DDBJ whole genome shotgun (WGS) entry which is preliminary data.</text>
</comment>
<dbReference type="PROSITE" id="PS50045">
    <property type="entry name" value="SIGMA54_INTERACT_4"/>
    <property type="match status" value="1"/>
</dbReference>
<dbReference type="Pfam" id="PF25601">
    <property type="entry name" value="AAA_lid_14"/>
    <property type="match status" value="1"/>
</dbReference>
<evidence type="ECO:0000256" key="2">
    <source>
        <dbReference type="ARBA" id="ARBA00022840"/>
    </source>
</evidence>
<evidence type="ECO:0000313" key="5">
    <source>
        <dbReference type="Proteomes" id="UP000254571"/>
    </source>
</evidence>
<dbReference type="AlphaFoldDB" id="A0A7H4PC41"/>
<dbReference type="Gene3D" id="1.10.8.60">
    <property type="match status" value="1"/>
</dbReference>
<reference evidence="4 5" key="1">
    <citation type="submission" date="2018-06" db="EMBL/GenBank/DDBJ databases">
        <authorList>
            <consortium name="Pathogen Informatics"/>
            <person name="Doyle S."/>
        </authorList>
    </citation>
    <scope>NUCLEOTIDE SEQUENCE [LARGE SCALE GENOMIC DNA]</scope>
    <source>
        <strain evidence="4 5">NCTC9149</strain>
    </source>
</reference>
<name>A0A7H4PC41_9ENTR</name>
<evidence type="ECO:0000256" key="1">
    <source>
        <dbReference type="ARBA" id="ARBA00022741"/>
    </source>
</evidence>
<feature type="domain" description="Sigma-54 factor interaction" evidence="3">
    <location>
        <begin position="1"/>
        <end position="182"/>
    </location>
</feature>
<dbReference type="GO" id="GO:0005524">
    <property type="term" value="F:ATP binding"/>
    <property type="evidence" value="ECO:0007669"/>
    <property type="project" value="UniProtKB-KW"/>
</dbReference>
<evidence type="ECO:0000259" key="3">
    <source>
        <dbReference type="PROSITE" id="PS50045"/>
    </source>
</evidence>
<evidence type="ECO:0000313" key="4">
    <source>
        <dbReference type="EMBL" id="STW10006.1"/>
    </source>
</evidence>
<dbReference type="InterPro" id="IPR058031">
    <property type="entry name" value="AAA_lid_NorR"/>
</dbReference>
<keyword evidence="2" id="KW-0067">ATP-binding</keyword>
<gene>
    <name evidence="4" type="primary">qseF_3</name>
    <name evidence="4" type="ORF">NCTC9149_06515</name>
</gene>
<dbReference type="EMBL" id="UGMX01000002">
    <property type="protein sequence ID" value="STW10006.1"/>
    <property type="molecule type" value="Genomic_DNA"/>
</dbReference>
<dbReference type="InterPro" id="IPR002078">
    <property type="entry name" value="Sigma_54_int"/>
</dbReference>
<proteinExistence type="predicted"/>
<dbReference type="PANTHER" id="PTHR32071:SF14">
    <property type="entry name" value="TRANSCRIPTIONAL REGULATORY PROTEIN RTCR"/>
    <property type="match status" value="1"/>
</dbReference>
<dbReference type="Gene3D" id="3.40.50.300">
    <property type="entry name" value="P-loop containing nucleotide triphosphate hydrolases"/>
    <property type="match status" value="1"/>
</dbReference>
<dbReference type="Pfam" id="PF00158">
    <property type="entry name" value="Sigma54_activat"/>
    <property type="match status" value="1"/>
</dbReference>
<dbReference type="InterPro" id="IPR027417">
    <property type="entry name" value="P-loop_NTPase"/>
</dbReference>
<dbReference type="CDD" id="cd00009">
    <property type="entry name" value="AAA"/>
    <property type="match status" value="1"/>
</dbReference>
<dbReference type="Proteomes" id="UP000254571">
    <property type="component" value="Unassembled WGS sequence"/>
</dbReference>
<accession>A0A7H4PC41</accession>